<feature type="chain" id="PRO_5012884877" description="DUF5666 domain-containing protein" evidence="2">
    <location>
        <begin position="21"/>
        <end position="134"/>
    </location>
</feature>
<evidence type="ECO:0000313" key="4">
    <source>
        <dbReference type="Proteomes" id="UP000185924"/>
    </source>
</evidence>
<evidence type="ECO:0000256" key="1">
    <source>
        <dbReference type="SAM" id="MobiDB-lite"/>
    </source>
</evidence>
<feature type="compositionally biased region" description="Basic and acidic residues" evidence="1">
    <location>
        <begin position="39"/>
        <end position="53"/>
    </location>
</feature>
<protein>
    <recommendedName>
        <fullName evidence="5">DUF5666 domain-containing protein</fullName>
    </recommendedName>
</protein>
<feature type="compositionally biased region" description="Polar residues" evidence="1">
    <location>
        <begin position="54"/>
        <end position="64"/>
    </location>
</feature>
<dbReference type="RefSeq" id="WP_200805492.1">
    <property type="nucleotide sequence ID" value="NZ_FTNM01000006.1"/>
</dbReference>
<feature type="compositionally biased region" description="Polar residues" evidence="1">
    <location>
        <begin position="25"/>
        <end position="38"/>
    </location>
</feature>
<keyword evidence="4" id="KW-1185">Reference proteome</keyword>
<keyword evidence="2" id="KW-0732">Signal</keyword>
<proteinExistence type="predicted"/>
<organism evidence="3 4">
    <name type="scientific">Pontibacter lucknowensis</name>
    <dbReference type="NCBI Taxonomy" id="1077936"/>
    <lineage>
        <taxon>Bacteria</taxon>
        <taxon>Pseudomonadati</taxon>
        <taxon>Bacteroidota</taxon>
        <taxon>Cytophagia</taxon>
        <taxon>Cytophagales</taxon>
        <taxon>Hymenobacteraceae</taxon>
        <taxon>Pontibacter</taxon>
    </lineage>
</organism>
<name>A0A1N7AU24_9BACT</name>
<feature type="signal peptide" evidence="2">
    <location>
        <begin position="1"/>
        <end position="20"/>
    </location>
</feature>
<feature type="region of interest" description="Disordered" evidence="1">
    <location>
        <begin position="25"/>
        <end position="75"/>
    </location>
</feature>
<reference evidence="4" key="1">
    <citation type="submission" date="2017-01" db="EMBL/GenBank/DDBJ databases">
        <authorList>
            <person name="Varghese N."/>
            <person name="Submissions S."/>
        </authorList>
    </citation>
    <scope>NUCLEOTIDE SEQUENCE [LARGE SCALE GENOMIC DNA]</scope>
    <source>
        <strain evidence="4">DM9</strain>
    </source>
</reference>
<sequence>MKNLKSVFAAFALLSLFLYSCQDGGSDTTGSQDNTTMESQHDDSQDMDSHHGESSSVASGTYQGNVKKVEPERTEIYVETDDNKTLELYFRETTRLTRNGETVTFDQLKEGNRVEVQVENEGDRLNPIAVRILD</sequence>
<dbReference type="AlphaFoldDB" id="A0A1N7AU24"/>
<evidence type="ECO:0008006" key="5">
    <source>
        <dbReference type="Google" id="ProtNLM"/>
    </source>
</evidence>
<evidence type="ECO:0000313" key="3">
    <source>
        <dbReference type="EMBL" id="SIR42619.1"/>
    </source>
</evidence>
<dbReference type="PROSITE" id="PS51257">
    <property type="entry name" value="PROKAR_LIPOPROTEIN"/>
    <property type="match status" value="1"/>
</dbReference>
<gene>
    <name evidence="3" type="ORF">SAMN05421545_3581</name>
</gene>
<accession>A0A1N7AU24</accession>
<evidence type="ECO:0000256" key="2">
    <source>
        <dbReference type="SAM" id="SignalP"/>
    </source>
</evidence>
<dbReference type="EMBL" id="FTNM01000006">
    <property type="protein sequence ID" value="SIR42619.1"/>
    <property type="molecule type" value="Genomic_DNA"/>
</dbReference>
<dbReference type="Proteomes" id="UP000185924">
    <property type="component" value="Unassembled WGS sequence"/>
</dbReference>